<evidence type="ECO:0000313" key="3">
    <source>
        <dbReference type="Proteomes" id="UP000654345"/>
    </source>
</evidence>
<accession>A0ABQ3V4C5</accession>
<dbReference type="EMBL" id="BNJG01000004">
    <property type="protein sequence ID" value="GHO60029.1"/>
    <property type="molecule type" value="Genomic_DNA"/>
</dbReference>
<gene>
    <name evidence="2" type="ORF">KSB_85040</name>
</gene>
<comment type="similarity">
    <text evidence="1">Belongs to the ROK (NagC/XylR) family.</text>
</comment>
<proteinExistence type="inferred from homology"/>
<evidence type="ECO:0000256" key="1">
    <source>
        <dbReference type="ARBA" id="ARBA00006479"/>
    </source>
</evidence>
<evidence type="ECO:0000313" key="2">
    <source>
        <dbReference type="EMBL" id="GHO60029.1"/>
    </source>
</evidence>
<dbReference type="InterPro" id="IPR000600">
    <property type="entry name" value="ROK"/>
</dbReference>
<dbReference type="InterPro" id="IPR043129">
    <property type="entry name" value="ATPase_NBD"/>
</dbReference>
<sequence length="345" mass="36064">MRMQRAEQTTGAHIEEDNLVVGVDVGGTKIAAGVVNAQGQVSGRIKLPTDTSSVEHTLQAIALSIRSAIQAAHVPSQRIKAVGLGIPGIVDPAQGVCQLSVNLGWQHVAVKAWLERELQLPCFIENDVSVAALGEGLYGVGKGQENAVYLSLGTGIAARAIIHGRLYRGAHGMAGEIGHTVFAPSGPLCRCGARGCLEALAAGPALARNAEDKLQRGESSLLEGIMQEQAVADLRAEHVFEAAARDDALAGQILREAGQHLAYSIYLLAMIFDPQMVVIGGGLAVEGSPLIGATRTGLTHWMKQAPVFREMLSQDAVRLASLQGDAGIVGAAALAIAEARTRSFL</sequence>
<dbReference type="Proteomes" id="UP000654345">
    <property type="component" value="Unassembled WGS sequence"/>
</dbReference>
<organism evidence="2 3">
    <name type="scientific">Ktedonobacter robiniae</name>
    <dbReference type="NCBI Taxonomy" id="2778365"/>
    <lineage>
        <taxon>Bacteria</taxon>
        <taxon>Bacillati</taxon>
        <taxon>Chloroflexota</taxon>
        <taxon>Ktedonobacteria</taxon>
        <taxon>Ktedonobacterales</taxon>
        <taxon>Ktedonobacteraceae</taxon>
        <taxon>Ktedonobacter</taxon>
    </lineage>
</organism>
<comment type="caution">
    <text evidence="2">The sequence shown here is derived from an EMBL/GenBank/DDBJ whole genome shotgun (WGS) entry which is preliminary data.</text>
</comment>
<dbReference type="PANTHER" id="PTHR18964:SF173">
    <property type="entry name" value="GLUCOKINASE"/>
    <property type="match status" value="1"/>
</dbReference>
<dbReference type="SUPFAM" id="SSF53067">
    <property type="entry name" value="Actin-like ATPase domain"/>
    <property type="match status" value="1"/>
</dbReference>
<keyword evidence="3" id="KW-1185">Reference proteome</keyword>
<dbReference type="PANTHER" id="PTHR18964">
    <property type="entry name" value="ROK (REPRESSOR, ORF, KINASE) FAMILY"/>
    <property type="match status" value="1"/>
</dbReference>
<dbReference type="Gene3D" id="3.30.420.40">
    <property type="match status" value="2"/>
</dbReference>
<protein>
    <submittedName>
        <fullName evidence="2">Glucokinase</fullName>
    </submittedName>
</protein>
<reference evidence="2 3" key="1">
    <citation type="journal article" date="2021" name="Int. J. Syst. Evol. Microbiol.">
        <title>Reticulibacter mediterranei gen. nov., sp. nov., within the new family Reticulibacteraceae fam. nov., and Ktedonospora formicarum gen. nov., sp. nov., Ktedonobacter robiniae sp. nov., Dictyobacter formicarum sp. nov. and Dictyobacter arantiisoli sp. nov., belonging to the class Ktedonobacteria.</title>
        <authorList>
            <person name="Yabe S."/>
            <person name="Zheng Y."/>
            <person name="Wang C.M."/>
            <person name="Sakai Y."/>
            <person name="Abe K."/>
            <person name="Yokota A."/>
            <person name="Donadio S."/>
            <person name="Cavaletti L."/>
            <person name="Monciardini P."/>
        </authorList>
    </citation>
    <scope>NUCLEOTIDE SEQUENCE [LARGE SCALE GENOMIC DNA]</scope>
    <source>
        <strain evidence="2 3">SOSP1-30</strain>
    </source>
</reference>
<name>A0ABQ3V4C5_9CHLR</name>
<dbReference type="Pfam" id="PF00480">
    <property type="entry name" value="ROK"/>
    <property type="match status" value="1"/>
</dbReference>